<dbReference type="Proteomes" id="UP001363010">
    <property type="component" value="Unassembled WGS sequence"/>
</dbReference>
<feature type="chain" id="PRO_5045098441" evidence="5">
    <location>
        <begin position="24"/>
        <end position="418"/>
    </location>
</feature>
<evidence type="ECO:0000256" key="5">
    <source>
        <dbReference type="SAM" id="SignalP"/>
    </source>
</evidence>
<evidence type="ECO:0000313" key="7">
    <source>
        <dbReference type="EMBL" id="MEJ8824348.1"/>
    </source>
</evidence>
<evidence type="ECO:0000259" key="6">
    <source>
        <dbReference type="Pfam" id="PF13458"/>
    </source>
</evidence>
<keyword evidence="4" id="KW-0029">Amino-acid transport</keyword>
<evidence type="ECO:0000313" key="8">
    <source>
        <dbReference type="Proteomes" id="UP001363010"/>
    </source>
</evidence>
<keyword evidence="2" id="KW-0813">Transport</keyword>
<dbReference type="InterPro" id="IPR028082">
    <property type="entry name" value="Peripla_BP_I"/>
</dbReference>
<protein>
    <submittedName>
        <fullName evidence="7">Branched-chain amino acid ABC transporter substrate-binding protein</fullName>
    </submittedName>
</protein>
<keyword evidence="3 5" id="KW-0732">Signal</keyword>
<evidence type="ECO:0000256" key="1">
    <source>
        <dbReference type="ARBA" id="ARBA00010062"/>
    </source>
</evidence>
<evidence type="ECO:0000256" key="3">
    <source>
        <dbReference type="ARBA" id="ARBA00022729"/>
    </source>
</evidence>
<dbReference type="Pfam" id="PF13458">
    <property type="entry name" value="Peripla_BP_6"/>
    <property type="match status" value="1"/>
</dbReference>
<comment type="caution">
    <text evidence="7">The sequence shown here is derived from an EMBL/GenBank/DDBJ whole genome shotgun (WGS) entry which is preliminary data.</text>
</comment>
<keyword evidence="8" id="KW-1185">Reference proteome</keyword>
<proteinExistence type="inferred from homology"/>
<dbReference type="PANTHER" id="PTHR30483">
    <property type="entry name" value="LEUCINE-SPECIFIC-BINDING PROTEIN"/>
    <property type="match status" value="1"/>
</dbReference>
<dbReference type="SUPFAM" id="SSF53822">
    <property type="entry name" value="Periplasmic binding protein-like I"/>
    <property type="match status" value="1"/>
</dbReference>
<name>A0ABU8W2Y2_9BURK</name>
<dbReference type="Gene3D" id="3.40.50.2300">
    <property type="match status" value="2"/>
</dbReference>
<dbReference type="CDD" id="cd06329">
    <property type="entry name" value="PBP1_SBP-like"/>
    <property type="match status" value="1"/>
</dbReference>
<dbReference type="RefSeq" id="WP_340365382.1">
    <property type="nucleotide sequence ID" value="NZ_JBBKZV010000013.1"/>
</dbReference>
<comment type="similarity">
    <text evidence="1">Belongs to the leucine-binding protein family.</text>
</comment>
<organism evidence="7 8">
    <name type="scientific">Variovorax humicola</name>
    <dbReference type="NCBI Taxonomy" id="1769758"/>
    <lineage>
        <taxon>Bacteria</taxon>
        <taxon>Pseudomonadati</taxon>
        <taxon>Pseudomonadota</taxon>
        <taxon>Betaproteobacteria</taxon>
        <taxon>Burkholderiales</taxon>
        <taxon>Comamonadaceae</taxon>
        <taxon>Variovorax</taxon>
    </lineage>
</organism>
<evidence type="ECO:0000256" key="4">
    <source>
        <dbReference type="ARBA" id="ARBA00022970"/>
    </source>
</evidence>
<feature type="domain" description="Leucine-binding protein" evidence="6">
    <location>
        <begin position="27"/>
        <end position="366"/>
    </location>
</feature>
<dbReference type="InterPro" id="IPR028081">
    <property type="entry name" value="Leu-bd"/>
</dbReference>
<evidence type="ECO:0000256" key="2">
    <source>
        <dbReference type="ARBA" id="ARBA00022448"/>
    </source>
</evidence>
<sequence length="418" mass="45293">MSFFKRAPLAAAALFIAATAVHAQPATYKVAYIDPLSGPFANVGELMLAHLRFAVDDLNAKGALPGGQKMQLLQFDSKLSAQESQSALQAAIDQGAQVIVTGGSGSSVVAALVQSVARWNERNPGKELIVLNHSSIDPDLTGKNCSFWHFQTEANTAMKMKAIANYIKKTPEIKRIYLLNQDYAHGKQWASYGRQMVGTARPDIQFVGEQLHPIGRVKDFAPYVTNIKQSGADSVISGNWGQDMTLLLKAAGDAGYNLRYFNHSAGSIPGTVLAVSQARIGQLTWVAEWHPGEADTPKVDALAKAYKAKMHQDFLSPRIEMTLRFLAAGVHKAGSTDSMKVARAMEDMSFDSVVGPVRMRGEDHQLLLPQVVNTIAPVDGKTVKVGWEGTSYGFRTDAVYTGNELAQGTECKMVRPAQ</sequence>
<reference evidence="7 8" key="1">
    <citation type="submission" date="2024-03" db="EMBL/GenBank/DDBJ databases">
        <title>Novel species of the genus Variovorax.</title>
        <authorList>
            <person name="Liu Q."/>
            <person name="Xin Y.-H."/>
        </authorList>
    </citation>
    <scope>NUCLEOTIDE SEQUENCE [LARGE SCALE GENOMIC DNA]</scope>
    <source>
        <strain evidence="7 8">KACC 18501</strain>
    </source>
</reference>
<accession>A0ABU8W2Y2</accession>
<dbReference type="InterPro" id="IPR000709">
    <property type="entry name" value="Leu_Ile_Val-bd"/>
</dbReference>
<dbReference type="InterPro" id="IPR051010">
    <property type="entry name" value="BCAA_transport"/>
</dbReference>
<gene>
    <name evidence="7" type="ORF">WKW80_20295</name>
</gene>
<dbReference type="PRINTS" id="PR00337">
    <property type="entry name" value="LEUILEVALBP"/>
</dbReference>
<feature type="signal peptide" evidence="5">
    <location>
        <begin position="1"/>
        <end position="23"/>
    </location>
</feature>
<dbReference type="EMBL" id="JBBKZV010000013">
    <property type="protein sequence ID" value="MEJ8824348.1"/>
    <property type="molecule type" value="Genomic_DNA"/>
</dbReference>